<accession>A0ABN3XGK2</accession>
<name>A0ABN3XGK2_9ACTN</name>
<dbReference type="NCBIfam" id="TIGR04267">
    <property type="entry name" value="mod_HExxH"/>
    <property type="match status" value="1"/>
</dbReference>
<keyword evidence="2" id="KW-1185">Reference proteome</keyword>
<proteinExistence type="predicted"/>
<protein>
    <recommendedName>
        <fullName evidence="3">HEXXH motif domain-containing protein</fullName>
    </recommendedName>
</protein>
<dbReference type="InterPro" id="IPR026337">
    <property type="entry name" value="AKG_HExxH"/>
</dbReference>
<gene>
    <name evidence="1" type="ORF">GCM10010446_44740</name>
</gene>
<reference evidence="1 2" key="1">
    <citation type="journal article" date="2019" name="Int. J. Syst. Evol. Microbiol.">
        <title>The Global Catalogue of Microorganisms (GCM) 10K type strain sequencing project: providing services to taxonomists for standard genome sequencing and annotation.</title>
        <authorList>
            <consortium name="The Broad Institute Genomics Platform"/>
            <consortium name="The Broad Institute Genome Sequencing Center for Infectious Disease"/>
            <person name="Wu L."/>
            <person name="Ma J."/>
        </authorList>
    </citation>
    <scope>NUCLEOTIDE SEQUENCE [LARGE SCALE GENOMIC DNA]</scope>
    <source>
        <strain evidence="1 2">JCM 9088</strain>
    </source>
</reference>
<evidence type="ECO:0000313" key="2">
    <source>
        <dbReference type="Proteomes" id="UP001500403"/>
    </source>
</evidence>
<comment type="caution">
    <text evidence="1">The sequence shown here is derived from an EMBL/GenBank/DDBJ whole genome shotgun (WGS) entry which is preliminary data.</text>
</comment>
<sequence length="381" mass="42048">MDSTADRGAFVEAERILAQDVPFGSYEYISTRVFGRYVELLSMIAKSAPGARALFERMVTANGELRRLVLGDPLVRRTIEDGVGLYLLGRDAIDEQSLNEILTAADEHARHRHTQLLAETAGCVSISSAPHHGYVWTGAIEDNIAARRFVMQCLGRLPMLRIEQPTDEALGTITEAAKVVDRLLPELGRSALSHTSTVVVATSVEGSQYKSLTVPGLPGVIFLSPTVLASPVSAAEAMFHESMHVKLMDIDYAEHLFAAGFRPLSSPMVSPPWHSGDRKQRWPLDRLLTAMHVYTGLAVFFGRIDLERRRGGVTDRSEYPADPAMKYQEAIERARYLSNTAQDHFNTFSAAGNSFIKWIAETQEPLDAPLLQHLQSTATSE</sequence>
<organism evidence="1 2">
    <name type="scientific">Streptomyces enissocaesilis</name>
    <dbReference type="NCBI Taxonomy" id="332589"/>
    <lineage>
        <taxon>Bacteria</taxon>
        <taxon>Bacillati</taxon>
        <taxon>Actinomycetota</taxon>
        <taxon>Actinomycetes</taxon>
        <taxon>Kitasatosporales</taxon>
        <taxon>Streptomycetaceae</taxon>
        <taxon>Streptomyces</taxon>
        <taxon>Streptomyces rochei group</taxon>
    </lineage>
</organism>
<dbReference type="EMBL" id="BAAAUD010000044">
    <property type="protein sequence ID" value="GAA2954803.1"/>
    <property type="molecule type" value="Genomic_DNA"/>
</dbReference>
<evidence type="ECO:0008006" key="3">
    <source>
        <dbReference type="Google" id="ProtNLM"/>
    </source>
</evidence>
<evidence type="ECO:0000313" key="1">
    <source>
        <dbReference type="EMBL" id="GAA2954803.1"/>
    </source>
</evidence>
<dbReference type="Proteomes" id="UP001500403">
    <property type="component" value="Unassembled WGS sequence"/>
</dbReference>